<evidence type="ECO:0000313" key="3">
    <source>
        <dbReference type="Proteomes" id="UP000183567"/>
    </source>
</evidence>
<gene>
    <name evidence="2" type="ORF">AZE42_00259</name>
</gene>
<dbReference type="GO" id="GO:0006749">
    <property type="term" value="P:glutathione metabolic process"/>
    <property type="evidence" value="ECO:0007669"/>
    <property type="project" value="TreeGrafter"/>
</dbReference>
<dbReference type="STRING" id="180088.A0A1J8PPF4"/>
<dbReference type="InterPro" id="IPR050213">
    <property type="entry name" value="GST_superfamily"/>
</dbReference>
<accession>A0A1J8PPF4</accession>
<dbReference type="PANTHER" id="PTHR11571">
    <property type="entry name" value="GLUTATHIONE S-TRANSFERASE"/>
    <property type="match status" value="1"/>
</dbReference>
<dbReference type="GO" id="GO:0004364">
    <property type="term" value="F:glutathione transferase activity"/>
    <property type="evidence" value="ECO:0007669"/>
    <property type="project" value="TreeGrafter"/>
</dbReference>
<dbReference type="OrthoDB" id="414243at2759"/>
<dbReference type="Proteomes" id="UP000183567">
    <property type="component" value="Unassembled WGS sequence"/>
</dbReference>
<dbReference type="EMBL" id="LVVM01005376">
    <property type="protein sequence ID" value="OJA10789.1"/>
    <property type="molecule type" value="Genomic_DNA"/>
</dbReference>
<dbReference type="PROSITE" id="PS50404">
    <property type="entry name" value="GST_NTER"/>
    <property type="match status" value="1"/>
</dbReference>
<proteinExistence type="predicted"/>
<name>A0A1J8PPF4_9AGAM</name>
<dbReference type="InterPro" id="IPR004045">
    <property type="entry name" value="Glutathione_S-Trfase_N"/>
</dbReference>
<keyword evidence="3" id="KW-1185">Reference proteome</keyword>
<organism evidence="2 3">
    <name type="scientific">Rhizopogon vesiculosus</name>
    <dbReference type="NCBI Taxonomy" id="180088"/>
    <lineage>
        <taxon>Eukaryota</taxon>
        <taxon>Fungi</taxon>
        <taxon>Dikarya</taxon>
        <taxon>Basidiomycota</taxon>
        <taxon>Agaricomycotina</taxon>
        <taxon>Agaricomycetes</taxon>
        <taxon>Agaricomycetidae</taxon>
        <taxon>Boletales</taxon>
        <taxon>Suillineae</taxon>
        <taxon>Rhizopogonaceae</taxon>
        <taxon>Rhizopogon</taxon>
    </lineage>
</organism>
<reference evidence="2 3" key="1">
    <citation type="submission" date="2016-03" db="EMBL/GenBank/DDBJ databases">
        <title>Comparative genomics of the ectomycorrhizal sister species Rhizopogon vinicolor and Rhizopogon vesiculosus (Basidiomycota: Boletales) reveals a divergence of the mating type B locus.</title>
        <authorList>
            <person name="Mujic A.B."/>
            <person name="Kuo A."/>
            <person name="Tritt A."/>
            <person name="Lipzen A."/>
            <person name="Chen C."/>
            <person name="Johnson J."/>
            <person name="Sharma A."/>
            <person name="Barry K."/>
            <person name="Grigoriev I.V."/>
            <person name="Spatafora J.W."/>
        </authorList>
    </citation>
    <scope>NUCLEOTIDE SEQUENCE [LARGE SCALE GENOMIC DNA]</scope>
    <source>
        <strain evidence="2 3">AM-OR11-056</strain>
    </source>
</reference>
<dbReference type="Gene3D" id="1.20.1050.10">
    <property type="match status" value="1"/>
</dbReference>
<dbReference type="Gene3D" id="3.40.30.10">
    <property type="entry name" value="Glutaredoxin"/>
    <property type="match status" value="1"/>
</dbReference>
<dbReference type="InterPro" id="IPR036249">
    <property type="entry name" value="Thioredoxin-like_sf"/>
</dbReference>
<feature type="domain" description="GST N-terminal" evidence="1">
    <location>
        <begin position="5"/>
        <end position="97"/>
    </location>
</feature>
<sequence>MTSTYSIHITYFPLRARCEPVLLILADSGIQFEYEEIPLSKWREMKKTGQVTPATFPYSGMPVLRVTDKTSEKRGEFLLGETSAILSYLEEILAVPGTMLNKDLPLQTRARTQMITDASLYFTNRVWQMSVEKDWLAPPSRDMIWKAIVTRYLRNTEAALGELQKEMKVVPTEGDQLTVLNATVTAAITFITQVFPSAKLALTPGGDFPLCGELWKAVMTRPRVVAYWKEHEIVEKRWTISDYGTAGWIAKEAAKYDSMQLLANL</sequence>
<dbReference type="AlphaFoldDB" id="A0A1J8PPF4"/>
<protein>
    <recommendedName>
        <fullName evidence="1">GST N-terminal domain-containing protein</fullName>
    </recommendedName>
</protein>
<comment type="caution">
    <text evidence="2">The sequence shown here is derived from an EMBL/GenBank/DDBJ whole genome shotgun (WGS) entry which is preliminary data.</text>
</comment>
<dbReference type="SUPFAM" id="SSF52833">
    <property type="entry name" value="Thioredoxin-like"/>
    <property type="match status" value="1"/>
</dbReference>
<evidence type="ECO:0000313" key="2">
    <source>
        <dbReference type="EMBL" id="OJA10789.1"/>
    </source>
</evidence>
<evidence type="ECO:0000259" key="1">
    <source>
        <dbReference type="PROSITE" id="PS50404"/>
    </source>
</evidence>